<dbReference type="InterPro" id="IPR029058">
    <property type="entry name" value="AB_hydrolase_fold"/>
</dbReference>
<feature type="chain" id="PRO_5045845666" evidence="2">
    <location>
        <begin position="21"/>
        <end position="653"/>
    </location>
</feature>
<accession>A0ABT8TC17</accession>
<dbReference type="Pfam" id="PF00326">
    <property type="entry name" value="Peptidase_S9"/>
    <property type="match status" value="1"/>
</dbReference>
<comment type="caution">
    <text evidence="4">The sequence shown here is derived from an EMBL/GenBank/DDBJ whole genome shotgun (WGS) entry which is preliminary data.</text>
</comment>
<keyword evidence="5" id="KW-1185">Reference proteome</keyword>
<evidence type="ECO:0000256" key="2">
    <source>
        <dbReference type="SAM" id="SignalP"/>
    </source>
</evidence>
<evidence type="ECO:0000313" key="5">
    <source>
        <dbReference type="Proteomes" id="UP001168380"/>
    </source>
</evidence>
<dbReference type="Gene3D" id="3.40.50.1820">
    <property type="entry name" value="alpha/beta hydrolase"/>
    <property type="match status" value="1"/>
</dbReference>
<dbReference type="PANTHER" id="PTHR42776">
    <property type="entry name" value="SERINE PEPTIDASE S9 FAMILY MEMBER"/>
    <property type="match status" value="1"/>
</dbReference>
<keyword evidence="1" id="KW-0378">Hydrolase</keyword>
<organism evidence="4 5">
    <name type="scientific">Gilvimarinus algae</name>
    <dbReference type="NCBI Taxonomy" id="3058037"/>
    <lineage>
        <taxon>Bacteria</taxon>
        <taxon>Pseudomonadati</taxon>
        <taxon>Pseudomonadota</taxon>
        <taxon>Gammaproteobacteria</taxon>
        <taxon>Cellvibrionales</taxon>
        <taxon>Cellvibrionaceae</taxon>
        <taxon>Gilvimarinus</taxon>
    </lineage>
</organism>
<dbReference type="RefSeq" id="WP_302711772.1">
    <property type="nucleotide sequence ID" value="NZ_JAULRT010000035.1"/>
</dbReference>
<sequence length="653" mass="73030">MFRCIFSVFSLYLLVAFAHADPLPYEYFGHLPDTARVRLSPDGAKTAAFVRLDTGETQGLGVQVSDISSGEKTIVLFTDNSKYYLSSLMWKDARTLVVTTHYPDERDTWVGMGQLRAKTREFRALFVDTQTGEVTSPFKRAFLKRFTVLPPNLANFVDLLPDDPDHVLMALPGKHGGPANVVYKVNIRNQDTSVVHNSENGVMSWSTDQQHRVRLGHYWDDGVFSTLVRDANEDKWRNLWPYEVYSEDEVTPVGFGKDPNTLYLLAYHQGRKALFKVNLKDPELKRELVHSHPVYDVSGYLVYDSKGEAMGISTAEHGGTHFFDKKYQTLGPALSNALSADHNAIYDMTPDRQHFLVYSSGSTESGTYYYGQTDPIKLDAIAYRYQKLPPAVLATTEPYPYKARDGLGIEGWLTLPRDTEPKKLPAIVFPHGGPQHRDTGQFDYWAQFFANRGYAVLRMNFRGSEGLGFDHRQAGLAGWGKDMQDDVQDGALSLIEKGIADPDRVCIAGASYGGYAALMGVVKTPDFYQCAISFAGASDLVKLVRDHRNFTSGHNVVDKQVGKIGEGLEEASPINYASEIKVPVLLVHGNMDRQVDVDHSRAMHKALEDADKNVTYIELDGEDHHLSSEQHRLATFKAIDDFLAEHLPTKADS</sequence>
<keyword evidence="2" id="KW-0732">Signal</keyword>
<evidence type="ECO:0000256" key="1">
    <source>
        <dbReference type="ARBA" id="ARBA00022801"/>
    </source>
</evidence>
<dbReference type="InterPro" id="IPR001375">
    <property type="entry name" value="Peptidase_S9_cat"/>
</dbReference>
<feature type="domain" description="Peptidase S9 prolyl oligopeptidase catalytic" evidence="3">
    <location>
        <begin position="442"/>
        <end position="647"/>
    </location>
</feature>
<dbReference type="Proteomes" id="UP001168380">
    <property type="component" value="Unassembled WGS sequence"/>
</dbReference>
<protein>
    <submittedName>
        <fullName evidence="4">Prolyl oligopeptidase family serine peptidase</fullName>
    </submittedName>
</protein>
<feature type="signal peptide" evidence="2">
    <location>
        <begin position="1"/>
        <end position="20"/>
    </location>
</feature>
<dbReference type="EMBL" id="JAULRT010000035">
    <property type="protein sequence ID" value="MDO3381635.1"/>
    <property type="molecule type" value="Genomic_DNA"/>
</dbReference>
<reference evidence="4" key="1">
    <citation type="submission" date="2023-07" db="EMBL/GenBank/DDBJ databases">
        <title>Gilvimarinus algae sp. nov., isolated from the surface of Kelp.</title>
        <authorList>
            <person name="Sun Y.Y."/>
            <person name="Gong Y."/>
            <person name="Du Z.J."/>
        </authorList>
    </citation>
    <scope>NUCLEOTIDE SEQUENCE</scope>
    <source>
        <strain evidence="4">SDUM040014</strain>
    </source>
</reference>
<evidence type="ECO:0000313" key="4">
    <source>
        <dbReference type="EMBL" id="MDO3381635.1"/>
    </source>
</evidence>
<gene>
    <name evidence="4" type="ORF">QWI16_05570</name>
</gene>
<dbReference type="PANTHER" id="PTHR42776:SF27">
    <property type="entry name" value="DIPEPTIDYL PEPTIDASE FAMILY MEMBER 6"/>
    <property type="match status" value="1"/>
</dbReference>
<dbReference type="SUPFAM" id="SSF53474">
    <property type="entry name" value="alpha/beta-Hydrolases"/>
    <property type="match status" value="1"/>
</dbReference>
<dbReference type="SUPFAM" id="SSF82171">
    <property type="entry name" value="DPP6 N-terminal domain-like"/>
    <property type="match status" value="1"/>
</dbReference>
<name>A0ABT8TC17_9GAMM</name>
<evidence type="ECO:0000259" key="3">
    <source>
        <dbReference type="Pfam" id="PF00326"/>
    </source>
</evidence>
<proteinExistence type="predicted"/>